<accession>A0A4U5NHR7</accession>
<protein>
    <recommendedName>
        <fullName evidence="4">ShKT domain-containing protein</fullName>
    </recommendedName>
</protein>
<reference evidence="2 3" key="1">
    <citation type="journal article" date="2015" name="Genome Biol.">
        <title>Comparative genomics of Steinernema reveals deeply conserved gene regulatory networks.</title>
        <authorList>
            <person name="Dillman A.R."/>
            <person name="Macchietto M."/>
            <person name="Porter C.F."/>
            <person name="Rogers A."/>
            <person name="Williams B."/>
            <person name="Antoshechkin I."/>
            <person name="Lee M.M."/>
            <person name="Goodwin Z."/>
            <person name="Lu X."/>
            <person name="Lewis E.E."/>
            <person name="Goodrich-Blair H."/>
            <person name="Stock S.P."/>
            <person name="Adams B.J."/>
            <person name="Sternberg P.W."/>
            <person name="Mortazavi A."/>
        </authorList>
    </citation>
    <scope>NUCLEOTIDE SEQUENCE [LARGE SCALE GENOMIC DNA]</scope>
    <source>
        <strain evidence="2 3">ALL</strain>
    </source>
</reference>
<feature type="chain" id="PRO_5020257702" description="ShKT domain-containing protein" evidence="1">
    <location>
        <begin position="29"/>
        <end position="103"/>
    </location>
</feature>
<organism evidence="2 3">
    <name type="scientific">Steinernema carpocapsae</name>
    <name type="common">Entomopathogenic nematode</name>
    <dbReference type="NCBI Taxonomy" id="34508"/>
    <lineage>
        <taxon>Eukaryota</taxon>
        <taxon>Metazoa</taxon>
        <taxon>Ecdysozoa</taxon>
        <taxon>Nematoda</taxon>
        <taxon>Chromadorea</taxon>
        <taxon>Rhabditida</taxon>
        <taxon>Tylenchina</taxon>
        <taxon>Panagrolaimomorpha</taxon>
        <taxon>Strongyloidoidea</taxon>
        <taxon>Steinernematidae</taxon>
        <taxon>Steinernema</taxon>
    </lineage>
</organism>
<dbReference type="OrthoDB" id="9971669at2759"/>
<dbReference type="EMBL" id="AZBU02000004">
    <property type="protein sequence ID" value="TKR82669.1"/>
    <property type="molecule type" value="Genomic_DNA"/>
</dbReference>
<sequence>MASLNVILFLTIALLTTVLLMSAQFSDAHEGIPCANVWSDAKCRRKSHQGNSFLCTSKLERGKHLRAACKKTCHLCHATEEELNFPNHPYKVEKFEDESSEDM</sequence>
<name>A0A4U5NHR7_STECR</name>
<evidence type="ECO:0000313" key="3">
    <source>
        <dbReference type="Proteomes" id="UP000298663"/>
    </source>
</evidence>
<gene>
    <name evidence="2" type="ORF">L596_016357</name>
</gene>
<evidence type="ECO:0000256" key="1">
    <source>
        <dbReference type="SAM" id="SignalP"/>
    </source>
</evidence>
<keyword evidence="3" id="KW-1185">Reference proteome</keyword>
<dbReference type="AlphaFoldDB" id="A0A4U5NHR7"/>
<dbReference type="Proteomes" id="UP000298663">
    <property type="component" value="Unassembled WGS sequence"/>
</dbReference>
<reference evidence="2 3" key="2">
    <citation type="journal article" date="2019" name="G3 (Bethesda)">
        <title>Hybrid Assembly of the Genome of the Entomopathogenic Nematode Steinernema carpocapsae Identifies the X-Chromosome.</title>
        <authorList>
            <person name="Serra L."/>
            <person name="Macchietto M."/>
            <person name="Macias-Munoz A."/>
            <person name="McGill C.J."/>
            <person name="Rodriguez I.M."/>
            <person name="Rodriguez B."/>
            <person name="Murad R."/>
            <person name="Mortazavi A."/>
        </authorList>
    </citation>
    <scope>NUCLEOTIDE SEQUENCE [LARGE SCALE GENOMIC DNA]</scope>
    <source>
        <strain evidence="2 3">ALL</strain>
    </source>
</reference>
<keyword evidence="1" id="KW-0732">Signal</keyword>
<evidence type="ECO:0000313" key="2">
    <source>
        <dbReference type="EMBL" id="TKR82669.1"/>
    </source>
</evidence>
<feature type="signal peptide" evidence="1">
    <location>
        <begin position="1"/>
        <end position="28"/>
    </location>
</feature>
<proteinExistence type="predicted"/>
<comment type="caution">
    <text evidence="2">The sequence shown here is derived from an EMBL/GenBank/DDBJ whole genome shotgun (WGS) entry which is preliminary data.</text>
</comment>
<evidence type="ECO:0008006" key="4">
    <source>
        <dbReference type="Google" id="ProtNLM"/>
    </source>
</evidence>